<feature type="transmembrane region" description="Helical" evidence="7">
    <location>
        <begin position="63"/>
        <end position="85"/>
    </location>
</feature>
<evidence type="ECO:0000256" key="6">
    <source>
        <dbReference type="ARBA" id="ARBA00023136"/>
    </source>
</evidence>
<accession>A0A3D8I332</accession>
<organism evidence="8 9">
    <name type="scientific">Helicobacter marmotae</name>
    <dbReference type="NCBI Taxonomy" id="152490"/>
    <lineage>
        <taxon>Bacteria</taxon>
        <taxon>Pseudomonadati</taxon>
        <taxon>Campylobacterota</taxon>
        <taxon>Epsilonproteobacteria</taxon>
        <taxon>Campylobacterales</taxon>
        <taxon>Helicobacteraceae</taxon>
        <taxon>Helicobacter</taxon>
    </lineage>
</organism>
<evidence type="ECO:0000313" key="9">
    <source>
        <dbReference type="Proteomes" id="UP000256599"/>
    </source>
</evidence>
<dbReference type="OrthoDB" id="9766798at2"/>
<evidence type="ECO:0000313" key="8">
    <source>
        <dbReference type="EMBL" id="RDU59553.1"/>
    </source>
</evidence>
<feature type="transmembrane region" description="Helical" evidence="7">
    <location>
        <begin position="307"/>
        <end position="324"/>
    </location>
</feature>
<feature type="transmembrane region" description="Helical" evidence="7">
    <location>
        <begin position="176"/>
        <end position="194"/>
    </location>
</feature>
<comment type="subcellular location">
    <subcellularLocation>
        <location evidence="1">Cell membrane</location>
        <topology evidence="1">Multi-pass membrane protein</topology>
    </subcellularLocation>
</comment>
<reference evidence="8 9" key="1">
    <citation type="submission" date="2018-04" db="EMBL/GenBank/DDBJ databases">
        <title>Novel Campyloabacter and Helicobacter Species and Strains.</title>
        <authorList>
            <person name="Mannion A.J."/>
            <person name="Shen Z."/>
            <person name="Fox J.G."/>
        </authorList>
    </citation>
    <scope>NUCLEOTIDE SEQUENCE [LARGE SCALE GENOMIC DNA]</scope>
    <source>
        <strain evidence="8 9">MIT 98-6070</strain>
    </source>
</reference>
<keyword evidence="4 7" id="KW-0812">Transmembrane</keyword>
<evidence type="ECO:0000256" key="4">
    <source>
        <dbReference type="ARBA" id="ARBA00022692"/>
    </source>
</evidence>
<name>A0A3D8I332_9HELI</name>
<comment type="similarity">
    <text evidence="2">Belongs to the UPF0324 family.</text>
</comment>
<comment type="caution">
    <text evidence="8">The sequence shown here is derived from an EMBL/GenBank/DDBJ whole genome shotgun (WGS) entry which is preliminary data.</text>
</comment>
<keyword evidence="3" id="KW-1003">Cell membrane</keyword>
<feature type="transmembrane region" description="Helical" evidence="7">
    <location>
        <begin position="361"/>
        <end position="381"/>
    </location>
</feature>
<sequence>MYIKKWGKVFASEDGLANAIGLFLIGVISLFWAFDALGALSVFKVKFSSWGSGGEIFKALNVSVFHIFALWALFLAIFALGAYILGRNARHFVLGFSIVYVLSLVVALLSTHTFAKAWSLETPLIALLLGLLISNSFALPQWFKDTLLVEQYVKVGIVLMGATLPLHLLLSAGGVAIAQACIITIITFFSIFFISTKVFKLEPSFGATLGAGGSICGVSAAIVIGNAAKAKAEYISVSISIVVFWAVVMVILLPPLCRYLGLDMGVAGAWIGTSEFADAAGLAAAQSLGSERAVASFTLIKVIGRDMFVGIWAVLVAFCSIALWSKSANKENAVTIHSHTDSQAITSKVSISAIWERFPKFILGFIVASILGTLFLALLSLDSQKLYQKEALGFVKELRNWIFVWTFLCIGLSTEFKKILQVGLKPFVAFSLGVAINLPLGFILSQYVFYEFWSNFPQ</sequence>
<feature type="transmembrane region" description="Helical" evidence="7">
    <location>
        <begin position="234"/>
        <end position="253"/>
    </location>
</feature>
<evidence type="ECO:0000256" key="5">
    <source>
        <dbReference type="ARBA" id="ARBA00022989"/>
    </source>
</evidence>
<evidence type="ECO:0000256" key="1">
    <source>
        <dbReference type="ARBA" id="ARBA00004651"/>
    </source>
</evidence>
<dbReference type="RefSeq" id="WP_104699740.1">
    <property type="nucleotide sequence ID" value="NZ_FZPP01000014.1"/>
</dbReference>
<keyword evidence="9" id="KW-1185">Reference proteome</keyword>
<proteinExistence type="inferred from homology"/>
<gene>
    <name evidence="8" type="ORF">CQA63_06515</name>
</gene>
<dbReference type="Proteomes" id="UP000256599">
    <property type="component" value="Unassembled WGS sequence"/>
</dbReference>
<feature type="transmembrane region" description="Helical" evidence="7">
    <location>
        <begin position="92"/>
        <end position="110"/>
    </location>
</feature>
<dbReference type="PANTHER" id="PTHR30106">
    <property type="entry name" value="INNER MEMBRANE PROTEIN YEIH-RELATED"/>
    <property type="match status" value="1"/>
</dbReference>
<feature type="transmembrane region" description="Helical" evidence="7">
    <location>
        <begin position="401"/>
        <end position="420"/>
    </location>
</feature>
<protein>
    <submittedName>
        <fullName evidence="8">Putative sulfate exporter family transporter</fullName>
    </submittedName>
</protein>
<dbReference type="Pfam" id="PF03601">
    <property type="entry name" value="Cons_hypoth698"/>
    <property type="match status" value="1"/>
</dbReference>
<dbReference type="PANTHER" id="PTHR30106:SF1">
    <property type="entry name" value="UPF0324 MEMBRANE PROTEIN FN0533"/>
    <property type="match status" value="1"/>
</dbReference>
<feature type="transmembrane region" description="Helical" evidence="7">
    <location>
        <begin position="20"/>
        <end position="43"/>
    </location>
</feature>
<dbReference type="EMBL" id="NXLR01000011">
    <property type="protein sequence ID" value="RDU59553.1"/>
    <property type="molecule type" value="Genomic_DNA"/>
</dbReference>
<feature type="transmembrane region" description="Helical" evidence="7">
    <location>
        <begin position="427"/>
        <end position="449"/>
    </location>
</feature>
<keyword evidence="6 7" id="KW-0472">Membrane</keyword>
<dbReference type="InterPro" id="IPR018383">
    <property type="entry name" value="UPF0324_pro"/>
</dbReference>
<dbReference type="AlphaFoldDB" id="A0A3D8I332"/>
<keyword evidence="5 7" id="KW-1133">Transmembrane helix</keyword>
<feature type="transmembrane region" description="Helical" evidence="7">
    <location>
        <begin position="206"/>
        <end position="228"/>
    </location>
</feature>
<feature type="transmembrane region" description="Helical" evidence="7">
    <location>
        <begin position="122"/>
        <end position="140"/>
    </location>
</feature>
<evidence type="ECO:0000256" key="2">
    <source>
        <dbReference type="ARBA" id="ARBA00007977"/>
    </source>
</evidence>
<evidence type="ECO:0000256" key="3">
    <source>
        <dbReference type="ARBA" id="ARBA00022475"/>
    </source>
</evidence>
<evidence type="ECO:0000256" key="7">
    <source>
        <dbReference type="SAM" id="Phobius"/>
    </source>
</evidence>
<dbReference type="GO" id="GO:0005886">
    <property type="term" value="C:plasma membrane"/>
    <property type="evidence" value="ECO:0007669"/>
    <property type="project" value="UniProtKB-SubCell"/>
</dbReference>